<dbReference type="AlphaFoldDB" id="A0A8H1LM54"/>
<feature type="transmembrane region" description="Helical" evidence="8">
    <location>
        <begin position="399"/>
        <end position="420"/>
    </location>
</feature>
<dbReference type="GO" id="GO:0005886">
    <property type="term" value="C:plasma membrane"/>
    <property type="evidence" value="ECO:0007669"/>
    <property type="project" value="UniProtKB-SubCell"/>
</dbReference>
<feature type="domain" description="Major facilitator superfamily (MFS) profile" evidence="9">
    <location>
        <begin position="22"/>
        <end position="454"/>
    </location>
</feature>
<dbReference type="InterPro" id="IPR020846">
    <property type="entry name" value="MFS_dom"/>
</dbReference>
<dbReference type="FunFam" id="1.20.1250.20:FF:000073">
    <property type="entry name" value="MFS myo-inositol transporter, putative"/>
    <property type="match status" value="1"/>
</dbReference>
<protein>
    <submittedName>
        <fullName evidence="10">Sugar porter family MFS transporter</fullName>
    </submittedName>
</protein>
<dbReference type="InterPro" id="IPR003663">
    <property type="entry name" value="Sugar/inositol_transpt"/>
</dbReference>
<dbReference type="EMBL" id="RCIY01000040">
    <property type="protein sequence ID" value="TGG86294.1"/>
    <property type="molecule type" value="Genomic_DNA"/>
</dbReference>
<feature type="transmembrane region" description="Helical" evidence="8">
    <location>
        <begin position="361"/>
        <end position="387"/>
    </location>
</feature>
<evidence type="ECO:0000313" key="10">
    <source>
        <dbReference type="EMBL" id="TGG86294.1"/>
    </source>
</evidence>
<feature type="transmembrane region" description="Helical" evidence="8">
    <location>
        <begin position="12"/>
        <end position="35"/>
    </location>
</feature>
<proteinExistence type="inferred from homology"/>
<dbReference type="GeneID" id="75179705"/>
<dbReference type="RefSeq" id="WP_016471477.1">
    <property type="nucleotide sequence ID" value="NZ_BBQG01000018.1"/>
</dbReference>
<dbReference type="InterPro" id="IPR050814">
    <property type="entry name" value="Myo-inositol_Transporter"/>
</dbReference>
<feature type="transmembrane region" description="Helical" evidence="8">
    <location>
        <begin position="266"/>
        <end position="289"/>
    </location>
</feature>
<evidence type="ECO:0000256" key="4">
    <source>
        <dbReference type="ARBA" id="ARBA00022692"/>
    </source>
</evidence>
<keyword evidence="4 8" id="KW-0812">Transmembrane</keyword>
<dbReference type="Gene3D" id="1.20.1250.20">
    <property type="entry name" value="MFS general substrate transporter like domains"/>
    <property type="match status" value="1"/>
</dbReference>
<organism evidence="10 11">
    <name type="scientific">Streptomyces albus</name>
    <dbReference type="NCBI Taxonomy" id="1888"/>
    <lineage>
        <taxon>Bacteria</taxon>
        <taxon>Bacillati</taxon>
        <taxon>Actinomycetota</taxon>
        <taxon>Actinomycetes</taxon>
        <taxon>Kitasatosporales</taxon>
        <taxon>Streptomycetaceae</taxon>
        <taxon>Streptomyces</taxon>
    </lineage>
</organism>
<dbReference type="InterPro" id="IPR005829">
    <property type="entry name" value="Sugar_transporter_CS"/>
</dbReference>
<comment type="subcellular location">
    <subcellularLocation>
        <location evidence="1">Cell membrane</location>
        <topology evidence="1">Multi-pass membrane protein</topology>
    </subcellularLocation>
</comment>
<dbReference type="PROSITE" id="PS50850">
    <property type="entry name" value="MFS"/>
    <property type="match status" value="1"/>
</dbReference>
<evidence type="ECO:0000313" key="11">
    <source>
        <dbReference type="Proteomes" id="UP000298111"/>
    </source>
</evidence>
<dbReference type="PROSITE" id="PS00216">
    <property type="entry name" value="SUGAR_TRANSPORT_1"/>
    <property type="match status" value="1"/>
</dbReference>
<dbReference type="Proteomes" id="UP000298111">
    <property type="component" value="Unassembled WGS sequence"/>
</dbReference>
<keyword evidence="6 8" id="KW-0472">Membrane</keyword>
<accession>A0A8H1LM54</accession>
<name>A0A8H1LM54_9ACTN</name>
<dbReference type="Pfam" id="PF00083">
    <property type="entry name" value="Sugar_tr"/>
    <property type="match status" value="1"/>
</dbReference>
<dbReference type="PROSITE" id="PS00217">
    <property type="entry name" value="SUGAR_TRANSPORT_2"/>
    <property type="match status" value="1"/>
</dbReference>
<dbReference type="SUPFAM" id="SSF103473">
    <property type="entry name" value="MFS general substrate transporter"/>
    <property type="match status" value="1"/>
</dbReference>
<dbReference type="GO" id="GO:0022857">
    <property type="term" value="F:transmembrane transporter activity"/>
    <property type="evidence" value="ECO:0007669"/>
    <property type="project" value="InterPro"/>
</dbReference>
<dbReference type="InterPro" id="IPR005828">
    <property type="entry name" value="MFS_sugar_transport-like"/>
</dbReference>
<dbReference type="InterPro" id="IPR036259">
    <property type="entry name" value="MFS_trans_sf"/>
</dbReference>
<evidence type="ECO:0000259" key="9">
    <source>
        <dbReference type="PROSITE" id="PS50850"/>
    </source>
</evidence>
<feature type="transmembrane region" description="Helical" evidence="8">
    <location>
        <begin position="55"/>
        <end position="76"/>
    </location>
</feature>
<evidence type="ECO:0000256" key="3">
    <source>
        <dbReference type="ARBA" id="ARBA00022448"/>
    </source>
</evidence>
<feature type="transmembrane region" description="Helical" evidence="8">
    <location>
        <begin position="333"/>
        <end position="355"/>
    </location>
</feature>
<evidence type="ECO:0000256" key="8">
    <source>
        <dbReference type="SAM" id="Phobius"/>
    </source>
</evidence>
<evidence type="ECO:0000256" key="1">
    <source>
        <dbReference type="ARBA" id="ARBA00004651"/>
    </source>
</evidence>
<comment type="similarity">
    <text evidence="2 7">Belongs to the major facilitator superfamily. Sugar transporter (TC 2.A.1.1) family.</text>
</comment>
<feature type="transmembrane region" description="Helical" evidence="8">
    <location>
        <begin position="301"/>
        <end position="321"/>
    </location>
</feature>
<dbReference type="PANTHER" id="PTHR48020:SF12">
    <property type="entry name" value="PROTON MYO-INOSITOL COTRANSPORTER"/>
    <property type="match status" value="1"/>
</dbReference>
<evidence type="ECO:0000256" key="6">
    <source>
        <dbReference type="ARBA" id="ARBA00023136"/>
    </source>
</evidence>
<comment type="caution">
    <text evidence="10">The sequence shown here is derived from an EMBL/GenBank/DDBJ whole genome shotgun (WGS) entry which is preliminary data.</text>
</comment>
<feature type="transmembrane region" description="Helical" evidence="8">
    <location>
        <begin position="426"/>
        <end position="447"/>
    </location>
</feature>
<dbReference type="NCBIfam" id="TIGR00879">
    <property type="entry name" value="SP"/>
    <property type="match status" value="1"/>
</dbReference>
<feature type="transmembrane region" description="Helical" evidence="8">
    <location>
        <begin position="88"/>
        <end position="107"/>
    </location>
</feature>
<keyword evidence="3 7" id="KW-0813">Transport</keyword>
<dbReference type="PANTHER" id="PTHR48020">
    <property type="entry name" value="PROTON MYO-INOSITOL COTRANSPORTER"/>
    <property type="match status" value="1"/>
</dbReference>
<reference evidence="10 11" key="1">
    <citation type="submission" date="2018-10" db="EMBL/GenBank/DDBJ databases">
        <title>Isolation of pseudouridimycin from Streptomyces albus DSM 40763.</title>
        <authorList>
            <person name="Rosenqvist P."/>
            <person name="Metsae-Ketelae M."/>
            <person name="Virta P."/>
        </authorList>
    </citation>
    <scope>NUCLEOTIDE SEQUENCE [LARGE SCALE GENOMIC DNA]</scope>
    <source>
        <strain evidence="10 11">DSM 40763</strain>
    </source>
</reference>
<feature type="transmembrane region" description="Helical" evidence="8">
    <location>
        <begin position="113"/>
        <end position="134"/>
    </location>
</feature>
<keyword evidence="5 8" id="KW-1133">Transmembrane helix</keyword>
<evidence type="ECO:0000256" key="7">
    <source>
        <dbReference type="RuleBase" id="RU003346"/>
    </source>
</evidence>
<feature type="transmembrane region" description="Helical" evidence="8">
    <location>
        <begin position="177"/>
        <end position="195"/>
    </location>
</feature>
<dbReference type="PRINTS" id="PR00171">
    <property type="entry name" value="SUGRTRNSPORT"/>
</dbReference>
<evidence type="ECO:0000256" key="2">
    <source>
        <dbReference type="ARBA" id="ARBA00010992"/>
    </source>
</evidence>
<sequence>MTSSSSGAPPIGGAALRPVIGVTLVAALGGLLFGYDTGVISGALLTIESDFRLSAFGSGVVVSSILVGAMAGAAVAGNLADRYGRRPVLVVAAGVFTLGAALAALAPSAAVLTAARVVLGLGIGIASNLVPVFIAELAPPRYRGRLVGLNQLMITLGIVLAYVANYSLENVTHSWRWMFGLAAVPAVLFGAGMLLQPESPRWLALNGRTERARAVLIRLRGHQDVTGADAELAEMTGNATGNAQAGPVPAARGRWRALTARSVRPAVVAGIGLQILGQASGVNTVIYYAPKIFESSGLGSSSSILATVGVGIVNLVMTPVGMAAVDRFGRTRLLACGATVMTVALAGLAATLAAGGQNSSFAWLSVLCVVVYIAAVATTLNVVVFIIPSELYPQRIRGTAMSATMFSNWTMNFVVSLTFLSLLEALGGAGTFTLYAVVCALLAVFAVRRIPETRGKSLEQIEAELAPRARTATAAER</sequence>
<feature type="transmembrane region" description="Helical" evidence="8">
    <location>
        <begin position="146"/>
        <end position="165"/>
    </location>
</feature>
<evidence type="ECO:0000256" key="5">
    <source>
        <dbReference type="ARBA" id="ARBA00022989"/>
    </source>
</evidence>
<gene>
    <name evidence="10" type="ORF">D8771_07950</name>
</gene>